<name>A0A0G4JZP2_9GAMM</name>
<keyword evidence="4 6" id="KW-0456">Lyase</keyword>
<dbReference type="PANTHER" id="PTHR30246">
    <property type="entry name" value="2-KETO-3-DEOXY-6-PHOSPHOGLUCONATE ALDOLASE"/>
    <property type="match status" value="1"/>
</dbReference>
<comment type="pathway">
    <text evidence="1">Carbohydrate acid metabolism.</text>
</comment>
<accession>A0A0G4JZP2</accession>
<dbReference type="EC" id="4.1.2.21" evidence="6"/>
<comment type="subunit">
    <text evidence="3">Homotrimer.</text>
</comment>
<dbReference type="EMBL" id="CGIG01000001">
    <property type="protein sequence ID" value="CPR19562.1"/>
    <property type="molecule type" value="Genomic_DNA"/>
</dbReference>
<evidence type="ECO:0000256" key="5">
    <source>
        <dbReference type="ARBA" id="ARBA00023277"/>
    </source>
</evidence>
<dbReference type="Pfam" id="PF01081">
    <property type="entry name" value="Aldolase"/>
    <property type="match status" value="1"/>
</dbReference>
<reference evidence="7" key="1">
    <citation type="submission" date="2015-01" db="EMBL/GenBank/DDBJ databases">
        <authorList>
            <person name="Paterson Steve"/>
        </authorList>
    </citation>
    <scope>NUCLEOTIDE SEQUENCE [LARGE SCALE GENOMIC DNA]</scope>
    <source>
        <strain evidence="7">OBR1</strain>
    </source>
</reference>
<evidence type="ECO:0000256" key="1">
    <source>
        <dbReference type="ARBA" id="ARBA00004761"/>
    </source>
</evidence>
<organism evidence="6 7">
    <name type="scientific">Brenneria goodwinii</name>
    <dbReference type="NCBI Taxonomy" id="1109412"/>
    <lineage>
        <taxon>Bacteria</taxon>
        <taxon>Pseudomonadati</taxon>
        <taxon>Pseudomonadota</taxon>
        <taxon>Gammaproteobacteria</taxon>
        <taxon>Enterobacterales</taxon>
        <taxon>Pectobacteriaceae</taxon>
        <taxon>Brenneria</taxon>
    </lineage>
</organism>
<dbReference type="GO" id="GO:0008674">
    <property type="term" value="F:2-dehydro-3-deoxy-6-phosphogalactonate aldolase activity"/>
    <property type="evidence" value="ECO:0007669"/>
    <property type="project" value="UniProtKB-EC"/>
</dbReference>
<gene>
    <name evidence="6" type="ORF">BN1221_03827</name>
</gene>
<evidence type="ECO:0000256" key="3">
    <source>
        <dbReference type="ARBA" id="ARBA00011233"/>
    </source>
</evidence>
<dbReference type="STRING" id="1109412.BN1221_03827"/>
<dbReference type="CDD" id="cd00452">
    <property type="entry name" value="KDPG_aldolase"/>
    <property type="match status" value="1"/>
</dbReference>
<evidence type="ECO:0000256" key="4">
    <source>
        <dbReference type="ARBA" id="ARBA00023239"/>
    </source>
</evidence>
<dbReference type="InterPro" id="IPR000887">
    <property type="entry name" value="Aldlse_KDPG_KHG"/>
</dbReference>
<dbReference type="NCBIfam" id="NF006600">
    <property type="entry name" value="PRK09140.1"/>
    <property type="match status" value="1"/>
</dbReference>
<dbReference type="PANTHER" id="PTHR30246:SF1">
    <property type="entry name" value="2-DEHYDRO-3-DEOXY-6-PHOSPHOGALACTONATE ALDOLASE-RELATED"/>
    <property type="match status" value="1"/>
</dbReference>
<proteinExistence type="inferred from homology"/>
<evidence type="ECO:0000313" key="7">
    <source>
        <dbReference type="Proteomes" id="UP000044377"/>
    </source>
</evidence>
<evidence type="ECO:0000313" key="6">
    <source>
        <dbReference type="EMBL" id="CPR19562.1"/>
    </source>
</evidence>
<dbReference type="Gene3D" id="3.20.20.70">
    <property type="entry name" value="Aldolase class I"/>
    <property type="match status" value="1"/>
</dbReference>
<sequence>MDFLTTLRQTGLIAILRGITPDEVEDVGRQLYQAGFRIIEIPLNSPEPLRSIARLRQVLPQDCRVGAGTVMSDNDVRAVKQHQGEIIISPHTDPAVIQETRKLGLISLPGAATPSEAFSALSNGAHGVKIFPAEAVSPQTLKAWRAVIPAEIPLLPVGGITAESLSGWLAAGASGFGIGGMLYKPGMSPESVGENAAAFVRAWRTSRA</sequence>
<comment type="similarity">
    <text evidence="2">Belongs to the KHG/KDPG aldolase family.</text>
</comment>
<dbReference type="AlphaFoldDB" id="A0A0G4JZP2"/>
<dbReference type="SUPFAM" id="SSF51569">
    <property type="entry name" value="Aldolase"/>
    <property type="match status" value="1"/>
</dbReference>
<keyword evidence="5" id="KW-0119">Carbohydrate metabolism</keyword>
<dbReference type="RefSeq" id="WP_048638623.1">
    <property type="nucleotide sequence ID" value="NZ_CGIG01000001.1"/>
</dbReference>
<dbReference type="InterPro" id="IPR013785">
    <property type="entry name" value="Aldolase_TIM"/>
</dbReference>
<dbReference type="OrthoDB" id="8590323at2"/>
<dbReference type="Proteomes" id="UP000044377">
    <property type="component" value="Unassembled WGS sequence"/>
</dbReference>
<protein>
    <submittedName>
        <fullName evidence="6">2-dehydro-3-deoxyphosphogalactonate aldolase</fullName>
        <ecNumber evidence="6">4.1.2.21</ecNumber>
    </submittedName>
</protein>
<evidence type="ECO:0000256" key="2">
    <source>
        <dbReference type="ARBA" id="ARBA00006906"/>
    </source>
</evidence>
<keyword evidence="7" id="KW-1185">Reference proteome</keyword>